<evidence type="ECO:0000259" key="8">
    <source>
        <dbReference type="Pfam" id="PF25967"/>
    </source>
</evidence>
<evidence type="ECO:0000313" key="9">
    <source>
        <dbReference type="EMBL" id="MFC4298463.1"/>
    </source>
</evidence>
<comment type="subcellular location">
    <subcellularLocation>
        <location evidence="1">Cell envelope</location>
    </subcellularLocation>
</comment>
<evidence type="ECO:0000256" key="4">
    <source>
        <dbReference type="SAM" id="SignalP"/>
    </source>
</evidence>
<sequence length="426" mass="44414">MAFNRLTAGRTLRPLALVSLLTLAACSGEPQQGMGGMKVPVSVIQVQPQATVIHTELPGRVQAIEDAEIRARVNGIVQSIDFEQGSTVKTGQRLFTIDPAPYRAARDQAAAQLKNAQASAHTARLLAQRYTALIKQHAVSQQDYDNAVAQSRQAEAGVAAAQAALESAQINLDYTQVTSPIDGTIGKAQVTVGALVSATSATSLATVHRLDQVYVDITQPVAQIATLRRQIADGIVKPDANGDTQAEVKLDGGATYRHPGKLLFSGVAVDPGTGQVNLRALFPNPEQILLPGLFVRVSLAQGTDQKALVVPDQAIQRTSDGKSTVVLIKDGKAVFTPIEVGPRTQGGYVVYQGIEAGDQLMVEGFQKVRPGAPVQAMPWKKGPAGAGQGGAQPPAQGGQPGADKPAGDQPAGDKPAGDKPADGQAH</sequence>
<dbReference type="Gene3D" id="1.10.287.470">
    <property type="entry name" value="Helix hairpin bin"/>
    <property type="match status" value="1"/>
</dbReference>
<dbReference type="InterPro" id="IPR058627">
    <property type="entry name" value="MdtA-like_C"/>
</dbReference>
<keyword evidence="4" id="KW-0732">Signal</keyword>
<feature type="domain" description="Multidrug resistance protein MdtA-like C-terminal permuted SH3" evidence="8">
    <location>
        <begin position="307"/>
        <end position="367"/>
    </location>
</feature>
<evidence type="ECO:0000256" key="1">
    <source>
        <dbReference type="ARBA" id="ARBA00004196"/>
    </source>
</evidence>
<accession>A0ABV8RZ69</accession>
<evidence type="ECO:0000259" key="5">
    <source>
        <dbReference type="Pfam" id="PF25876"/>
    </source>
</evidence>
<organism evidence="9 10">
    <name type="scientific">Castellaniella hirudinis</name>
    <dbReference type="NCBI Taxonomy" id="1144617"/>
    <lineage>
        <taxon>Bacteria</taxon>
        <taxon>Pseudomonadati</taxon>
        <taxon>Pseudomonadota</taxon>
        <taxon>Betaproteobacteria</taxon>
        <taxon>Burkholderiales</taxon>
        <taxon>Alcaligenaceae</taxon>
        <taxon>Castellaniella</taxon>
    </lineage>
</organism>
<dbReference type="InterPro" id="IPR006143">
    <property type="entry name" value="RND_pump_MFP"/>
</dbReference>
<dbReference type="PROSITE" id="PS51257">
    <property type="entry name" value="PROKAR_LIPOPROTEIN"/>
    <property type="match status" value="1"/>
</dbReference>
<dbReference type="Gene3D" id="2.40.30.170">
    <property type="match status" value="1"/>
</dbReference>
<dbReference type="InterPro" id="IPR058624">
    <property type="entry name" value="MdtA-like_HH"/>
</dbReference>
<dbReference type="Pfam" id="PF25917">
    <property type="entry name" value="BSH_RND"/>
    <property type="match status" value="1"/>
</dbReference>
<feature type="domain" description="Multidrug resistance protein MdtA-like beta-barrel" evidence="7">
    <location>
        <begin position="213"/>
        <end position="302"/>
    </location>
</feature>
<dbReference type="PANTHER" id="PTHR30158:SF3">
    <property type="entry name" value="MULTIDRUG EFFLUX PUMP SUBUNIT ACRA-RELATED"/>
    <property type="match status" value="1"/>
</dbReference>
<dbReference type="InterPro" id="IPR058625">
    <property type="entry name" value="MdtA-like_BSH"/>
</dbReference>
<feature type="domain" description="Multidrug resistance protein MdtA-like alpha-helical hairpin" evidence="5">
    <location>
        <begin position="107"/>
        <end position="175"/>
    </location>
</feature>
<dbReference type="Pfam" id="PF25967">
    <property type="entry name" value="RND-MFP_C"/>
    <property type="match status" value="1"/>
</dbReference>
<dbReference type="InterPro" id="IPR058626">
    <property type="entry name" value="MdtA-like_b-barrel"/>
</dbReference>
<proteinExistence type="inferred from homology"/>
<feature type="chain" id="PRO_5045062435" evidence="4">
    <location>
        <begin position="25"/>
        <end position="426"/>
    </location>
</feature>
<comment type="similarity">
    <text evidence="2">Belongs to the membrane fusion protein (MFP) (TC 8.A.1) family.</text>
</comment>
<feature type="region of interest" description="Disordered" evidence="3">
    <location>
        <begin position="373"/>
        <end position="426"/>
    </location>
</feature>
<evidence type="ECO:0000259" key="7">
    <source>
        <dbReference type="Pfam" id="PF25944"/>
    </source>
</evidence>
<keyword evidence="10" id="KW-1185">Reference proteome</keyword>
<evidence type="ECO:0000259" key="6">
    <source>
        <dbReference type="Pfam" id="PF25917"/>
    </source>
</evidence>
<evidence type="ECO:0000256" key="2">
    <source>
        <dbReference type="ARBA" id="ARBA00009477"/>
    </source>
</evidence>
<feature type="domain" description="Multidrug resistance protein MdtA-like barrel-sandwich hybrid" evidence="6">
    <location>
        <begin position="66"/>
        <end position="207"/>
    </location>
</feature>
<evidence type="ECO:0000313" key="10">
    <source>
        <dbReference type="Proteomes" id="UP001595756"/>
    </source>
</evidence>
<dbReference type="Pfam" id="PF25876">
    <property type="entry name" value="HH_MFP_RND"/>
    <property type="match status" value="1"/>
</dbReference>
<dbReference type="Gene3D" id="2.40.420.20">
    <property type="match status" value="1"/>
</dbReference>
<dbReference type="SUPFAM" id="SSF111369">
    <property type="entry name" value="HlyD-like secretion proteins"/>
    <property type="match status" value="1"/>
</dbReference>
<feature type="signal peptide" evidence="4">
    <location>
        <begin position="1"/>
        <end position="24"/>
    </location>
</feature>
<comment type="caution">
    <text evidence="9">The sequence shown here is derived from an EMBL/GenBank/DDBJ whole genome shotgun (WGS) entry which is preliminary data.</text>
</comment>
<dbReference type="Pfam" id="PF25944">
    <property type="entry name" value="Beta-barrel_RND"/>
    <property type="match status" value="1"/>
</dbReference>
<dbReference type="Gene3D" id="2.40.50.100">
    <property type="match status" value="1"/>
</dbReference>
<gene>
    <name evidence="9" type="ORF">ACFO0J_10465</name>
</gene>
<dbReference type="Proteomes" id="UP001595756">
    <property type="component" value="Unassembled WGS sequence"/>
</dbReference>
<name>A0ABV8RZ69_9BURK</name>
<reference evidence="10" key="1">
    <citation type="journal article" date="2019" name="Int. J. Syst. Evol. Microbiol.">
        <title>The Global Catalogue of Microorganisms (GCM) 10K type strain sequencing project: providing services to taxonomists for standard genome sequencing and annotation.</title>
        <authorList>
            <consortium name="The Broad Institute Genomics Platform"/>
            <consortium name="The Broad Institute Genome Sequencing Center for Infectious Disease"/>
            <person name="Wu L."/>
            <person name="Ma J."/>
        </authorList>
    </citation>
    <scope>NUCLEOTIDE SEQUENCE [LARGE SCALE GENOMIC DNA]</scope>
    <source>
        <strain evidence="10">CGMCC 1.19029</strain>
    </source>
</reference>
<dbReference type="PANTHER" id="PTHR30158">
    <property type="entry name" value="ACRA/E-RELATED COMPONENT OF DRUG EFFLUX TRANSPORTER"/>
    <property type="match status" value="1"/>
</dbReference>
<feature type="compositionally biased region" description="Basic and acidic residues" evidence="3">
    <location>
        <begin position="415"/>
        <end position="426"/>
    </location>
</feature>
<dbReference type="EMBL" id="JBHSDY010000006">
    <property type="protein sequence ID" value="MFC4298463.1"/>
    <property type="molecule type" value="Genomic_DNA"/>
</dbReference>
<protein>
    <submittedName>
        <fullName evidence="9">Efflux RND transporter periplasmic adaptor subunit</fullName>
    </submittedName>
</protein>
<dbReference type="RefSeq" id="WP_376813026.1">
    <property type="nucleotide sequence ID" value="NZ_JBHSDY010000006.1"/>
</dbReference>
<evidence type="ECO:0000256" key="3">
    <source>
        <dbReference type="SAM" id="MobiDB-lite"/>
    </source>
</evidence>
<dbReference type="NCBIfam" id="TIGR01730">
    <property type="entry name" value="RND_mfp"/>
    <property type="match status" value="1"/>
</dbReference>